<feature type="domain" description="Serine aminopeptidase S33" evidence="1">
    <location>
        <begin position="296"/>
        <end position="398"/>
    </location>
</feature>
<gene>
    <name evidence="2" type="ORF">ACFQE0_15435</name>
</gene>
<dbReference type="Gene3D" id="3.40.50.1820">
    <property type="entry name" value="alpha/beta hydrolase"/>
    <property type="match status" value="2"/>
</dbReference>
<proteinExistence type="predicted"/>
<keyword evidence="2" id="KW-0378">Hydrolase</keyword>
<dbReference type="InterPro" id="IPR022742">
    <property type="entry name" value="Hydrolase_4"/>
</dbReference>
<accession>A0ABW2BL96</accession>
<dbReference type="InterPro" id="IPR029058">
    <property type="entry name" value="AB_hydrolase_fold"/>
</dbReference>
<comment type="caution">
    <text evidence="2">The sequence shown here is derived from an EMBL/GenBank/DDBJ whole genome shotgun (WGS) entry which is preliminary data.</text>
</comment>
<dbReference type="Pfam" id="PF12146">
    <property type="entry name" value="Hydrolase_4"/>
    <property type="match status" value="1"/>
</dbReference>
<reference evidence="3" key="1">
    <citation type="journal article" date="2019" name="Int. J. Syst. Evol. Microbiol.">
        <title>The Global Catalogue of Microorganisms (GCM) 10K type strain sequencing project: providing services to taxonomists for standard genome sequencing and annotation.</title>
        <authorList>
            <consortium name="The Broad Institute Genomics Platform"/>
            <consortium name="The Broad Institute Genome Sequencing Center for Infectious Disease"/>
            <person name="Wu L."/>
            <person name="Ma J."/>
        </authorList>
    </citation>
    <scope>NUCLEOTIDE SEQUENCE [LARGE SCALE GENOMIC DNA]</scope>
    <source>
        <strain evidence="3">CCUG 48316</strain>
    </source>
</reference>
<dbReference type="RefSeq" id="WP_378971174.1">
    <property type="nucleotide sequence ID" value="NZ_JBHSWN010000001.1"/>
</dbReference>
<evidence type="ECO:0000313" key="3">
    <source>
        <dbReference type="Proteomes" id="UP001596292"/>
    </source>
</evidence>
<keyword evidence="3" id="KW-1185">Reference proteome</keyword>
<dbReference type="GO" id="GO:0004177">
    <property type="term" value="F:aminopeptidase activity"/>
    <property type="evidence" value="ECO:0007669"/>
    <property type="project" value="UniProtKB-KW"/>
</dbReference>
<evidence type="ECO:0000313" key="2">
    <source>
        <dbReference type="EMBL" id="MFC6790885.1"/>
    </source>
</evidence>
<protein>
    <submittedName>
        <fullName evidence="2">Serine aminopeptidase domain-containing protein</fullName>
    </submittedName>
</protein>
<name>A0ABW2BL96_9HYPH</name>
<sequence>MSAAVAVAIDGLFGWYTPGRSGRGVVLCPPLGFEGVATYRGLRELALRLNAAGLSTLRIDYPGEGESADESAGRIGGQTGAIRRAVRYLREHDGSEEVYLVGLRFGATLAALSGEGDGLALLSPFASGRAYLRAMTLWSQTADAMPDGTAIPQDPASPVIGGHRLSPAFLADLPSADIKKAAPPGAAPARVLVLGADPAGLVEFYRARGSVASLEPFPGQSQFLANPYGAEIPHEAFARVVGFVAEGIPARRVEPRPPEPDPSISGEGWLEKPVRLPHATGILCTPTRPQPGAPLVVFINSGMNIRSGYGRQSTDMARVLAASGIASFRWDQRGVGETEDRPDGKYPLYVADTVGEFRAVLDHVTPPEGVIVLGTCSGAYLAFHTICADERIRAAILVNLYKFDWDGSDDLDAIMRHQFRSTASYASLLKRREAWMRLLRGDIRIAAIARHLFGAGLARVRDKLAALLRSRADRARMVAGRIASLRRRGQSLVLVYSAGDVGIADAHAQLGRSPRGIIRRLGRELLIAPGADHNFSTDGAQERLTEIVLDLVRETRDAAK</sequence>
<dbReference type="SUPFAM" id="SSF53474">
    <property type="entry name" value="alpha/beta-Hydrolases"/>
    <property type="match status" value="2"/>
</dbReference>
<keyword evidence="2" id="KW-0645">Protease</keyword>
<organism evidence="2 3">
    <name type="scientific">Methylobacterium komagatae</name>
    <dbReference type="NCBI Taxonomy" id="374425"/>
    <lineage>
        <taxon>Bacteria</taxon>
        <taxon>Pseudomonadati</taxon>
        <taxon>Pseudomonadota</taxon>
        <taxon>Alphaproteobacteria</taxon>
        <taxon>Hyphomicrobiales</taxon>
        <taxon>Methylobacteriaceae</taxon>
        <taxon>Methylobacterium</taxon>
    </lineage>
</organism>
<evidence type="ECO:0000259" key="1">
    <source>
        <dbReference type="Pfam" id="PF12146"/>
    </source>
</evidence>
<dbReference type="Proteomes" id="UP001596292">
    <property type="component" value="Unassembled WGS sequence"/>
</dbReference>
<dbReference type="EMBL" id="JBHSWN010000001">
    <property type="protein sequence ID" value="MFC6790885.1"/>
    <property type="molecule type" value="Genomic_DNA"/>
</dbReference>
<keyword evidence="2" id="KW-0031">Aminopeptidase</keyword>